<feature type="transmembrane region" description="Helical" evidence="5">
    <location>
        <begin position="436"/>
        <end position="454"/>
    </location>
</feature>
<sequence length="844" mass="89538">MPHRYPGSRPSRAALVLCALVAGNALARGGVDLPTVAVSALAAAGALFLATLRRRSGRRQEEPISAIELPLLVAGAALLTLAVALQLVPLPLAIVRLLSRESATLLERHLGSVGLLGTARPLSLDPGATALELAKTATWTAIAATAAIVAAERRGRDLLLRALALSGPAVVAAVYGARLAGAQPLLEPRFPFVNPNHLAGFLQLAAWPALGFAFRARGPARVGWLLAFAFTASGIFLSLSRGGIGAFVIGAGLFLALYARAGRRAHAPENAPPPVSWRETVRRGPRAVGRALLFRSGAVLPVAISVALGLAAFLAFDRIVAEMRTVSEASTTEVKLALWPSALQVIRDHPLVGIGRGAFANVFPSYKWDPLLATFTHVENEWLQVPVDLGVILGPLAIALFAWAWLAAARRREISRPMVGALAAAGAVVAQNVFDFSLEISGVAIPFIIVLAIAARDMPSVRVPRLAIRAFALVALGLAALGVSLYALHPPERDAERVVSAETPDNAIAIAREVLPWHPADWVTPAAVGTKLAAVLRCDEAEPWLTRAMERNPTAFAPHRGAAQCYVFRGNTVLAKREYRLATILGDGDALKEAYPFFPRARDLLEIAPDTPAGLLAAGWIMRDDWDGAREAFRRGWEQYADPHALSGLIAVALDLGEADEALALARQLQAAAPLDPAGFVLAARALDAASDGDAAIQELQGGAARFPGSVELLDPLGLHLMQKRQFSLARTTFDKILARDPPTIMTKKIRIAQALEGQQRYGEALRVIADARDAVPDSPWPLETLARISAKAGRFDDAIQALELASHKPAVPAGKYDEWIDALKTARVKQAVSPAADAPAGSR</sequence>
<evidence type="ECO:0000256" key="2">
    <source>
        <dbReference type="ARBA" id="ARBA00022692"/>
    </source>
</evidence>
<evidence type="ECO:0000256" key="5">
    <source>
        <dbReference type="SAM" id="Phobius"/>
    </source>
</evidence>
<evidence type="ECO:0000256" key="1">
    <source>
        <dbReference type="ARBA" id="ARBA00004141"/>
    </source>
</evidence>
<feature type="chain" id="PRO_5046653058" description="O-antigen ligase-related domain-containing protein" evidence="6">
    <location>
        <begin position="28"/>
        <end position="844"/>
    </location>
</feature>
<feature type="transmembrane region" description="Helical" evidence="5">
    <location>
        <begin position="292"/>
        <end position="316"/>
    </location>
</feature>
<feature type="transmembrane region" description="Helical" evidence="5">
    <location>
        <begin position="133"/>
        <end position="151"/>
    </location>
</feature>
<keyword evidence="4 5" id="KW-0472">Membrane</keyword>
<protein>
    <recommendedName>
        <fullName evidence="7">O-antigen ligase-related domain-containing protein</fullName>
    </recommendedName>
</protein>
<gene>
    <name evidence="8" type="ORF">AMOR_24430</name>
</gene>
<dbReference type="Proteomes" id="UP001162891">
    <property type="component" value="Chromosome"/>
</dbReference>
<evidence type="ECO:0000256" key="4">
    <source>
        <dbReference type="ARBA" id="ARBA00023136"/>
    </source>
</evidence>
<reference evidence="9" key="1">
    <citation type="journal article" date="2022" name="Int. J. Syst. Evol. Microbiol.">
        <title>Anaeromyxobacter oryzae sp. nov., Anaeromyxobacter diazotrophicus sp. nov. and Anaeromyxobacter paludicola sp. nov., isolated from paddy soils.</title>
        <authorList>
            <person name="Itoh H."/>
            <person name="Xu Z."/>
            <person name="Mise K."/>
            <person name="Masuda Y."/>
            <person name="Ushijima N."/>
            <person name="Hayakawa C."/>
            <person name="Shiratori Y."/>
            <person name="Senoo K."/>
        </authorList>
    </citation>
    <scope>NUCLEOTIDE SEQUENCE [LARGE SCALE GENOMIC DNA]</scope>
    <source>
        <strain evidence="9">Red232</strain>
    </source>
</reference>
<dbReference type="Gene3D" id="1.25.40.10">
    <property type="entry name" value="Tetratricopeptide repeat domain"/>
    <property type="match status" value="1"/>
</dbReference>
<keyword evidence="9" id="KW-1185">Reference proteome</keyword>
<feature type="transmembrane region" description="Helical" evidence="5">
    <location>
        <begin position="414"/>
        <end position="430"/>
    </location>
</feature>
<keyword evidence="2 5" id="KW-0812">Transmembrane</keyword>
<keyword evidence="6" id="KW-0732">Signal</keyword>
<feature type="transmembrane region" description="Helical" evidence="5">
    <location>
        <begin position="66"/>
        <end position="88"/>
    </location>
</feature>
<feature type="transmembrane region" description="Helical" evidence="5">
    <location>
        <begin position="37"/>
        <end position="54"/>
    </location>
</feature>
<evidence type="ECO:0000259" key="7">
    <source>
        <dbReference type="Pfam" id="PF04932"/>
    </source>
</evidence>
<feature type="domain" description="O-antigen ligase-related" evidence="7">
    <location>
        <begin position="226"/>
        <end position="392"/>
    </location>
</feature>
<feature type="signal peptide" evidence="6">
    <location>
        <begin position="1"/>
        <end position="27"/>
    </location>
</feature>
<feature type="transmembrane region" description="Helical" evidence="5">
    <location>
        <begin position="221"/>
        <end position="238"/>
    </location>
</feature>
<feature type="transmembrane region" description="Helical" evidence="5">
    <location>
        <begin position="244"/>
        <end position="261"/>
    </location>
</feature>
<comment type="subcellular location">
    <subcellularLocation>
        <location evidence="1">Membrane</location>
        <topology evidence="1">Multi-pass membrane protein</topology>
    </subcellularLocation>
</comment>
<dbReference type="Pfam" id="PF04932">
    <property type="entry name" value="Wzy_C"/>
    <property type="match status" value="1"/>
</dbReference>
<dbReference type="InterPro" id="IPR007016">
    <property type="entry name" value="O-antigen_ligase-rel_domated"/>
</dbReference>
<feature type="transmembrane region" description="Helical" evidence="5">
    <location>
        <begin position="389"/>
        <end position="407"/>
    </location>
</feature>
<dbReference type="PANTHER" id="PTHR37422:SF23">
    <property type="entry name" value="TEICHURONIC ACID BIOSYNTHESIS PROTEIN TUAE"/>
    <property type="match status" value="1"/>
</dbReference>
<feature type="transmembrane region" description="Helical" evidence="5">
    <location>
        <begin position="466"/>
        <end position="488"/>
    </location>
</feature>
<evidence type="ECO:0000256" key="3">
    <source>
        <dbReference type="ARBA" id="ARBA00022989"/>
    </source>
</evidence>
<accession>A0ABN6MR26</accession>
<feature type="transmembrane region" description="Helical" evidence="5">
    <location>
        <begin position="197"/>
        <end position="214"/>
    </location>
</feature>
<dbReference type="InterPro" id="IPR011990">
    <property type="entry name" value="TPR-like_helical_dom_sf"/>
</dbReference>
<evidence type="ECO:0000313" key="9">
    <source>
        <dbReference type="Proteomes" id="UP001162891"/>
    </source>
</evidence>
<keyword evidence="3 5" id="KW-1133">Transmembrane helix</keyword>
<dbReference type="PANTHER" id="PTHR37422">
    <property type="entry name" value="TEICHURONIC ACID BIOSYNTHESIS PROTEIN TUAE"/>
    <property type="match status" value="1"/>
</dbReference>
<dbReference type="SUPFAM" id="SSF48452">
    <property type="entry name" value="TPR-like"/>
    <property type="match status" value="1"/>
</dbReference>
<evidence type="ECO:0000256" key="6">
    <source>
        <dbReference type="SAM" id="SignalP"/>
    </source>
</evidence>
<name>A0ABN6MR26_9BACT</name>
<proteinExistence type="predicted"/>
<dbReference type="EMBL" id="AP025591">
    <property type="protein sequence ID" value="BDG03447.1"/>
    <property type="molecule type" value="Genomic_DNA"/>
</dbReference>
<evidence type="ECO:0000313" key="8">
    <source>
        <dbReference type="EMBL" id="BDG03447.1"/>
    </source>
</evidence>
<feature type="transmembrane region" description="Helical" evidence="5">
    <location>
        <begin position="158"/>
        <end position="177"/>
    </location>
</feature>
<dbReference type="Pfam" id="PF14559">
    <property type="entry name" value="TPR_19"/>
    <property type="match status" value="1"/>
</dbReference>
<dbReference type="InterPro" id="IPR051533">
    <property type="entry name" value="WaaL-like"/>
</dbReference>
<dbReference type="RefSeq" id="WP_248361466.1">
    <property type="nucleotide sequence ID" value="NZ_AP025591.1"/>
</dbReference>
<organism evidence="8 9">
    <name type="scientific">Anaeromyxobacter oryzae</name>
    <dbReference type="NCBI Taxonomy" id="2918170"/>
    <lineage>
        <taxon>Bacteria</taxon>
        <taxon>Pseudomonadati</taxon>
        <taxon>Myxococcota</taxon>
        <taxon>Myxococcia</taxon>
        <taxon>Myxococcales</taxon>
        <taxon>Cystobacterineae</taxon>
        <taxon>Anaeromyxobacteraceae</taxon>
        <taxon>Anaeromyxobacter</taxon>
    </lineage>
</organism>